<proteinExistence type="predicted"/>
<name>A0A543Q5W0_ACITH</name>
<evidence type="ECO:0000313" key="1">
    <source>
        <dbReference type="EMBL" id="TQN51715.1"/>
    </source>
</evidence>
<accession>A0A543Q5W0</accession>
<protein>
    <submittedName>
        <fullName evidence="1">Uncharacterized protein</fullName>
    </submittedName>
</protein>
<dbReference type="Proteomes" id="UP000315403">
    <property type="component" value="Unassembled WGS sequence"/>
</dbReference>
<dbReference type="AlphaFoldDB" id="A0A543Q5W0"/>
<comment type="caution">
    <text evidence="1">The sequence shown here is derived from an EMBL/GenBank/DDBJ whole genome shotgun (WGS) entry which is preliminary data.</text>
</comment>
<gene>
    <name evidence="1" type="ORF">DLNHIDIE_01592</name>
</gene>
<reference evidence="1 2" key="1">
    <citation type="submission" date="2019-03" db="EMBL/GenBank/DDBJ databases">
        <title>New insights into Acidothiobacillus thiooxidans sulfur metabolism through coupled gene expression, solution geochemistry, microscopy and spectroscopy analyses.</title>
        <authorList>
            <person name="Camacho D."/>
            <person name="Frazao R."/>
            <person name="Fouillen A."/>
            <person name="Nanci A."/>
            <person name="Lang B.F."/>
            <person name="Apte S.C."/>
            <person name="Baron C."/>
            <person name="Warren L.A."/>
        </authorList>
    </citation>
    <scope>NUCLEOTIDE SEQUENCE [LARGE SCALE GENOMIC DNA]</scope>
    <source>
        <strain evidence="1 2">ATCC 19377</strain>
    </source>
</reference>
<organism evidence="1 2">
    <name type="scientific">Acidithiobacillus thiooxidans ATCC 19377</name>
    <dbReference type="NCBI Taxonomy" id="637390"/>
    <lineage>
        <taxon>Bacteria</taxon>
        <taxon>Pseudomonadati</taxon>
        <taxon>Pseudomonadota</taxon>
        <taxon>Acidithiobacillia</taxon>
        <taxon>Acidithiobacillales</taxon>
        <taxon>Acidithiobacillaceae</taxon>
        <taxon>Acidithiobacillus</taxon>
    </lineage>
</organism>
<dbReference type="EMBL" id="SZUV01000001">
    <property type="protein sequence ID" value="TQN51715.1"/>
    <property type="molecule type" value="Genomic_DNA"/>
</dbReference>
<sequence>MFYATFIVLGALWVVAMYAGMRTTFGPADPDDNEHNA</sequence>
<evidence type="ECO:0000313" key="2">
    <source>
        <dbReference type="Proteomes" id="UP000315403"/>
    </source>
</evidence>